<feature type="compositionally biased region" description="Polar residues" evidence="1">
    <location>
        <begin position="329"/>
        <end position="340"/>
    </location>
</feature>
<feature type="region of interest" description="Disordered" evidence="1">
    <location>
        <begin position="329"/>
        <end position="392"/>
    </location>
</feature>
<feature type="region of interest" description="Disordered" evidence="1">
    <location>
        <begin position="60"/>
        <end position="298"/>
    </location>
</feature>
<evidence type="ECO:0000256" key="1">
    <source>
        <dbReference type="SAM" id="MobiDB-lite"/>
    </source>
</evidence>
<organism evidence="2 3">
    <name type="scientific">Romanomermis culicivorax</name>
    <name type="common">Nematode worm</name>
    <dbReference type="NCBI Taxonomy" id="13658"/>
    <lineage>
        <taxon>Eukaryota</taxon>
        <taxon>Metazoa</taxon>
        <taxon>Ecdysozoa</taxon>
        <taxon>Nematoda</taxon>
        <taxon>Enoplea</taxon>
        <taxon>Dorylaimia</taxon>
        <taxon>Mermithida</taxon>
        <taxon>Mermithoidea</taxon>
        <taxon>Mermithidae</taxon>
        <taxon>Romanomermis</taxon>
    </lineage>
</organism>
<accession>A0A915HXZ0</accession>
<reference evidence="3" key="1">
    <citation type="submission" date="2022-11" db="UniProtKB">
        <authorList>
            <consortium name="WormBaseParasite"/>
        </authorList>
    </citation>
    <scope>IDENTIFICATION</scope>
</reference>
<feature type="compositionally biased region" description="Basic and acidic residues" evidence="1">
    <location>
        <begin position="135"/>
        <end position="145"/>
    </location>
</feature>
<proteinExistence type="predicted"/>
<feature type="compositionally biased region" description="Basic and acidic residues" evidence="1">
    <location>
        <begin position="342"/>
        <end position="358"/>
    </location>
</feature>
<evidence type="ECO:0000313" key="3">
    <source>
        <dbReference type="WBParaSite" id="nRc.2.0.1.t06754-RA"/>
    </source>
</evidence>
<evidence type="ECO:0000313" key="2">
    <source>
        <dbReference type="Proteomes" id="UP000887565"/>
    </source>
</evidence>
<feature type="compositionally biased region" description="Basic and acidic residues" evidence="1">
    <location>
        <begin position="163"/>
        <end position="172"/>
    </location>
</feature>
<keyword evidence="2" id="KW-1185">Reference proteome</keyword>
<protein>
    <submittedName>
        <fullName evidence="3">Uncharacterized protein</fullName>
    </submittedName>
</protein>
<feature type="compositionally biased region" description="Polar residues" evidence="1">
    <location>
        <begin position="224"/>
        <end position="244"/>
    </location>
</feature>
<dbReference type="Proteomes" id="UP000887565">
    <property type="component" value="Unplaced"/>
</dbReference>
<feature type="compositionally biased region" description="Polar residues" evidence="1">
    <location>
        <begin position="481"/>
        <end position="502"/>
    </location>
</feature>
<feature type="compositionally biased region" description="Low complexity" evidence="1">
    <location>
        <begin position="444"/>
        <end position="480"/>
    </location>
</feature>
<feature type="region of interest" description="Disordered" evidence="1">
    <location>
        <begin position="608"/>
        <end position="630"/>
    </location>
</feature>
<feature type="region of interest" description="Disordered" evidence="1">
    <location>
        <begin position="444"/>
        <end position="507"/>
    </location>
</feature>
<dbReference type="AlphaFoldDB" id="A0A915HXZ0"/>
<feature type="compositionally biased region" description="Basic and acidic residues" evidence="1">
    <location>
        <begin position="245"/>
        <end position="260"/>
    </location>
</feature>
<feature type="compositionally biased region" description="Polar residues" evidence="1">
    <location>
        <begin position="72"/>
        <end position="85"/>
    </location>
</feature>
<name>A0A915HXZ0_ROMCU</name>
<dbReference type="WBParaSite" id="nRc.2.0.1.t06754-RA">
    <property type="protein sequence ID" value="nRc.2.0.1.t06754-RA"/>
    <property type="gene ID" value="nRc.2.0.1.g06754"/>
</dbReference>
<feature type="compositionally biased region" description="Polar residues" evidence="1">
    <location>
        <begin position="608"/>
        <end position="626"/>
    </location>
</feature>
<sequence length="742" mass="82414">MLSNDDRSIDLAATEKSCQELVRLTGCSEITALAMLRDCDNFQEAVESILDRKLNDDNEWQTKGKRSKKSHNNQARGDTENQNLSRPHEIGGSATAVCNGDEQNHESAPGDHQLPNQRLNNGFGATGAAGFRKRLPPDGNRDATRPPRGRGRGGFPTRGGRSRGRERFDSTEHQNGGDLTENFNERTAENRGGFRGRRGSQNSYRGSGRGSYRGFGQSRHNENDSGFQNEGNTWTNETESNNVQLREDGIKEEKSKDQQIRIHRSPWDNSMAGKWSGPKSSTNGDHNNKEPPPLQDDDMIVDEWKNTTGSGRKNSVTFDCAENNTWDNSMAQNVVQQSNQYRRKETSSSENYRNRDSYGRQQYNRHGMSARNDGNRGNNAHKDEWNSDDWTGEDVDWKKDKKFMIGKNHNVEIGAGAGKKDEPRHLYLKMNRVYVNQQQNVQTTKLNQSSQSNASSIPSSSSQQPQQQQPLSQLSVASQSNPNATLSSRGGNAFTSSSPQTHDAQKHAAANLDNTGIGSHIRGESHSPNCYSQLEKKAATQYSFVYQSLDKIYELKTRYSSSIDVKLLFGQKSSEAGNESAEGQWNKQAADAIKNELGIGRTVAPNADQVQRGQRPCQSSRPTTSKVEMPSSVPMVGKIDVEFGEFTSSSLKLRPNVDEQTTNYYEFGTATSFMSADMVKPNETNTLNACSQTTSSSLYQRTPSKDQQVAMELSLNSSVQSSLNKDSASAMNNQHFNSCVFK</sequence>